<reference evidence="2" key="1">
    <citation type="journal article" date="2014" name="Nat. Commun.">
        <title>Genome sequence of mungbean and insights into evolution within Vigna species.</title>
        <authorList>
            <person name="Kang Y.J."/>
            <person name="Kim S.K."/>
            <person name="Kim M.Y."/>
            <person name="Lestari P."/>
            <person name="Kim K.H."/>
            <person name="Ha B.K."/>
            <person name="Jun T.H."/>
            <person name="Hwang W.J."/>
            <person name="Lee T."/>
            <person name="Lee J."/>
            <person name="Shim S."/>
            <person name="Yoon M.Y."/>
            <person name="Jang Y.E."/>
            <person name="Han K.S."/>
            <person name="Taeprayoon P."/>
            <person name="Yoon N."/>
            <person name="Somta P."/>
            <person name="Tanya P."/>
            <person name="Kim K.S."/>
            <person name="Gwag J.G."/>
            <person name="Moon J.K."/>
            <person name="Lee Y.H."/>
            <person name="Park B.S."/>
            <person name="Bombarely A."/>
            <person name="Doyle J.J."/>
            <person name="Jackson S.A."/>
            <person name="Schafleitner R."/>
            <person name="Srinives P."/>
            <person name="Varshney R.K."/>
            <person name="Lee S.H."/>
        </authorList>
    </citation>
    <scope>NUCLEOTIDE SEQUENCE [LARGE SCALE GENOMIC DNA]</scope>
    <source>
        <strain evidence="2">cv. VC1973A</strain>
    </source>
</reference>
<dbReference type="GeneID" id="111241010"/>
<dbReference type="Proteomes" id="UP000087766">
    <property type="component" value="Chromosome 1"/>
</dbReference>
<dbReference type="OrthoDB" id="10402285at2759"/>
<feature type="transmembrane region" description="Helical" evidence="1">
    <location>
        <begin position="62"/>
        <end position="80"/>
    </location>
</feature>
<keyword evidence="2" id="KW-1185">Reference proteome</keyword>
<keyword evidence="1" id="KW-1133">Transmembrane helix</keyword>
<dbReference type="RefSeq" id="XP_022633041.1">
    <property type="nucleotide sequence ID" value="XM_022777320.1"/>
</dbReference>
<evidence type="ECO:0000313" key="3">
    <source>
        <dbReference type="RefSeq" id="XP_022633041.1"/>
    </source>
</evidence>
<keyword evidence="1" id="KW-0812">Transmembrane</keyword>
<evidence type="ECO:0000256" key="1">
    <source>
        <dbReference type="SAM" id="Phobius"/>
    </source>
</evidence>
<dbReference type="AlphaFoldDB" id="A0A3Q0EPM0"/>
<sequence>MANNKWLNITVDGNSALASYWPSIFSDCLQKIVRNFFEDSRNEGANAQVGLVMYNANNNPGILFHLPFIFIFSLCKIRLVELNQ</sequence>
<reference evidence="3" key="2">
    <citation type="submission" date="2025-08" db="UniProtKB">
        <authorList>
            <consortium name="RefSeq"/>
        </authorList>
    </citation>
    <scope>IDENTIFICATION</scope>
    <source>
        <tissue evidence="3">Leaf</tissue>
    </source>
</reference>
<protein>
    <submittedName>
        <fullName evidence="3">Mediator of RNA polymerase II transcription subunit 25-like</fullName>
    </submittedName>
</protein>
<dbReference type="KEGG" id="vra:111241010"/>
<accession>A0A3Q0EPM0</accession>
<keyword evidence="1" id="KW-0472">Membrane</keyword>
<gene>
    <name evidence="3" type="primary">LOC111241010</name>
</gene>
<organism evidence="2 3">
    <name type="scientific">Vigna radiata var. radiata</name>
    <name type="common">Mung bean</name>
    <name type="synonym">Phaseolus aureus</name>
    <dbReference type="NCBI Taxonomy" id="3916"/>
    <lineage>
        <taxon>Eukaryota</taxon>
        <taxon>Viridiplantae</taxon>
        <taxon>Streptophyta</taxon>
        <taxon>Embryophyta</taxon>
        <taxon>Tracheophyta</taxon>
        <taxon>Spermatophyta</taxon>
        <taxon>Magnoliopsida</taxon>
        <taxon>eudicotyledons</taxon>
        <taxon>Gunneridae</taxon>
        <taxon>Pentapetalae</taxon>
        <taxon>rosids</taxon>
        <taxon>fabids</taxon>
        <taxon>Fabales</taxon>
        <taxon>Fabaceae</taxon>
        <taxon>Papilionoideae</taxon>
        <taxon>50 kb inversion clade</taxon>
        <taxon>NPAAA clade</taxon>
        <taxon>indigoferoid/millettioid clade</taxon>
        <taxon>Phaseoleae</taxon>
        <taxon>Vigna</taxon>
    </lineage>
</organism>
<name>A0A3Q0EPM0_VIGRR</name>
<proteinExistence type="predicted"/>
<evidence type="ECO:0000313" key="2">
    <source>
        <dbReference type="Proteomes" id="UP000087766"/>
    </source>
</evidence>